<dbReference type="InterPro" id="IPR004046">
    <property type="entry name" value="GST_C"/>
</dbReference>
<protein>
    <submittedName>
        <fullName evidence="3">Glutathione S-transferase family protein</fullName>
    </submittedName>
</protein>
<dbReference type="Gene3D" id="1.20.1050.10">
    <property type="match status" value="1"/>
</dbReference>
<dbReference type="SFLD" id="SFLDG01151">
    <property type="entry name" value="Main.2:_Nu-like"/>
    <property type="match status" value="1"/>
</dbReference>
<feature type="domain" description="GST N-terminal" evidence="1">
    <location>
        <begin position="1"/>
        <end position="81"/>
    </location>
</feature>
<dbReference type="RefSeq" id="WP_033540866.1">
    <property type="nucleotide sequence ID" value="NZ_CP041153.1"/>
</dbReference>
<dbReference type="InterPro" id="IPR010987">
    <property type="entry name" value="Glutathione-S-Trfase_C-like"/>
</dbReference>
<dbReference type="SFLD" id="SFLDG00358">
    <property type="entry name" value="Main_(cytGST)"/>
    <property type="match status" value="1"/>
</dbReference>
<dbReference type="InterPro" id="IPR004045">
    <property type="entry name" value="Glutathione_S-Trfase_N"/>
</dbReference>
<dbReference type="InterPro" id="IPR036249">
    <property type="entry name" value="Thioredoxin-like_sf"/>
</dbReference>
<dbReference type="PANTHER" id="PTHR44051">
    <property type="entry name" value="GLUTATHIONE S-TRANSFERASE-RELATED"/>
    <property type="match status" value="1"/>
</dbReference>
<sequence length="198" mass="22284">MKIYGDLQSGNCYKVKLLCALLDIEHEWIHVDILAGDTGISEFLAKNPNGKIPLLELDDGRCLSESNAILNYLATDSELLPKDSFALAKVQQWQFFEQYSHEPYIAVARFIAKYLGLPDDRRADYESKQQGGHKALAVMEAQLQETPYLTGEQLTTADVALYGYTHVADEGGFDLNHYPAIQSWLKRIAAHPKYMAMV</sequence>
<evidence type="ECO:0000259" key="2">
    <source>
        <dbReference type="PROSITE" id="PS50405"/>
    </source>
</evidence>
<dbReference type="Pfam" id="PF13417">
    <property type="entry name" value="GST_N_3"/>
    <property type="match status" value="1"/>
</dbReference>
<dbReference type="SUPFAM" id="SSF52833">
    <property type="entry name" value="Thioredoxin-like"/>
    <property type="match status" value="1"/>
</dbReference>
<dbReference type="CDD" id="cd03056">
    <property type="entry name" value="GST_N_4"/>
    <property type="match status" value="1"/>
</dbReference>
<dbReference type="EMBL" id="CP041153">
    <property type="protein sequence ID" value="QDF76326.1"/>
    <property type="molecule type" value="Genomic_DNA"/>
</dbReference>
<reference evidence="3 4" key="1">
    <citation type="submission" date="2019-06" db="EMBL/GenBank/DDBJ databases">
        <title>Complete genome of Shewanella marisflavi ECSMB14101, a mussel settlement-inducing bacterium isolated from East China Sea.</title>
        <authorList>
            <person name="Yang J."/>
            <person name="Liang X."/>
            <person name="Chang R."/>
            <person name="Peng L."/>
        </authorList>
    </citation>
    <scope>NUCLEOTIDE SEQUENCE [LARGE SCALE GENOMIC DNA]</scope>
    <source>
        <strain evidence="3 4">ECSMB14101</strain>
    </source>
</reference>
<gene>
    <name evidence="3" type="ORF">FGA12_14840</name>
</gene>
<evidence type="ECO:0000313" key="4">
    <source>
        <dbReference type="Proteomes" id="UP000318758"/>
    </source>
</evidence>
<dbReference type="InterPro" id="IPR040079">
    <property type="entry name" value="Glutathione_S-Trfase"/>
</dbReference>
<dbReference type="PROSITE" id="PS50404">
    <property type="entry name" value="GST_NTER"/>
    <property type="match status" value="1"/>
</dbReference>
<keyword evidence="4" id="KW-1185">Reference proteome</keyword>
<name>A0ABX5WQA1_9GAMM</name>
<dbReference type="PANTHER" id="PTHR44051:SF2">
    <property type="entry name" value="HYPOTHETICAL GLUTATHIONE S-TRANSFERASE LIKE PROTEIN"/>
    <property type="match status" value="1"/>
</dbReference>
<dbReference type="Pfam" id="PF00043">
    <property type="entry name" value="GST_C"/>
    <property type="match status" value="1"/>
</dbReference>
<dbReference type="Proteomes" id="UP000318758">
    <property type="component" value="Chromosome"/>
</dbReference>
<evidence type="ECO:0000313" key="3">
    <source>
        <dbReference type="EMBL" id="QDF76326.1"/>
    </source>
</evidence>
<dbReference type="PROSITE" id="PS50405">
    <property type="entry name" value="GST_CTER"/>
    <property type="match status" value="1"/>
</dbReference>
<dbReference type="Gene3D" id="3.40.30.10">
    <property type="entry name" value="Glutaredoxin"/>
    <property type="match status" value="1"/>
</dbReference>
<accession>A0ABX5WQA1</accession>
<dbReference type="SUPFAM" id="SSF47616">
    <property type="entry name" value="GST C-terminal domain-like"/>
    <property type="match status" value="1"/>
</dbReference>
<evidence type="ECO:0000259" key="1">
    <source>
        <dbReference type="PROSITE" id="PS50404"/>
    </source>
</evidence>
<feature type="domain" description="GST C-terminal" evidence="2">
    <location>
        <begin position="83"/>
        <end position="198"/>
    </location>
</feature>
<dbReference type="InterPro" id="IPR036282">
    <property type="entry name" value="Glutathione-S-Trfase_C_sf"/>
</dbReference>
<organism evidence="3 4">
    <name type="scientific">Shewanella marisflavi</name>
    <dbReference type="NCBI Taxonomy" id="260364"/>
    <lineage>
        <taxon>Bacteria</taxon>
        <taxon>Pseudomonadati</taxon>
        <taxon>Pseudomonadota</taxon>
        <taxon>Gammaproteobacteria</taxon>
        <taxon>Alteromonadales</taxon>
        <taxon>Shewanellaceae</taxon>
        <taxon>Shewanella</taxon>
    </lineage>
</organism>
<proteinExistence type="predicted"/>
<dbReference type="SFLD" id="SFLDS00019">
    <property type="entry name" value="Glutathione_Transferase_(cytos"/>
    <property type="match status" value="1"/>
</dbReference>